<feature type="signal peptide" evidence="1">
    <location>
        <begin position="1"/>
        <end position="30"/>
    </location>
</feature>
<dbReference type="Proteomes" id="UP001167796">
    <property type="component" value="Unassembled WGS sequence"/>
</dbReference>
<feature type="domain" description="PKD" evidence="2">
    <location>
        <begin position="419"/>
        <end position="490"/>
    </location>
</feature>
<evidence type="ECO:0000313" key="3">
    <source>
        <dbReference type="EMBL" id="MDO7845624.1"/>
    </source>
</evidence>
<protein>
    <submittedName>
        <fullName evidence="3">PKD domain-containing protein</fullName>
    </submittedName>
</protein>
<feature type="chain" id="PRO_5047138880" evidence="1">
    <location>
        <begin position="31"/>
        <end position="753"/>
    </location>
</feature>
<reference evidence="3" key="1">
    <citation type="submission" date="2023-07" db="EMBL/GenBank/DDBJ databases">
        <authorList>
            <person name="Kim M.K."/>
        </authorList>
    </citation>
    <scope>NUCLEOTIDE SEQUENCE</scope>
    <source>
        <strain evidence="3">M29</strain>
    </source>
</reference>
<name>A0ABT9A703_9BACT</name>
<dbReference type="Pfam" id="PF18911">
    <property type="entry name" value="PKD_4"/>
    <property type="match status" value="2"/>
</dbReference>
<keyword evidence="4" id="KW-1185">Reference proteome</keyword>
<dbReference type="Pfam" id="PF20009">
    <property type="entry name" value="GEVED"/>
    <property type="match status" value="3"/>
</dbReference>
<keyword evidence="1" id="KW-0732">Signal</keyword>
<dbReference type="Gene3D" id="2.60.40.10">
    <property type="entry name" value="Immunoglobulins"/>
    <property type="match status" value="2"/>
</dbReference>
<evidence type="ECO:0000313" key="4">
    <source>
        <dbReference type="Proteomes" id="UP001167796"/>
    </source>
</evidence>
<dbReference type="InterPro" id="IPR035986">
    <property type="entry name" value="PKD_dom_sf"/>
</dbReference>
<dbReference type="EMBL" id="JAUQSX010000002">
    <property type="protein sequence ID" value="MDO7845624.1"/>
    <property type="molecule type" value="Genomic_DNA"/>
</dbReference>
<dbReference type="InterPro" id="IPR000601">
    <property type="entry name" value="PKD_dom"/>
</dbReference>
<evidence type="ECO:0000259" key="2">
    <source>
        <dbReference type="PROSITE" id="PS50093"/>
    </source>
</evidence>
<gene>
    <name evidence="3" type="ORF">Q5H92_04590</name>
</gene>
<dbReference type="InterPro" id="IPR045474">
    <property type="entry name" value="GEVED"/>
</dbReference>
<comment type="caution">
    <text evidence="3">The sequence shown here is derived from an EMBL/GenBank/DDBJ whole genome shotgun (WGS) entry which is preliminary data.</text>
</comment>
<dbReference type="SUPFAM" id="SSF49299">
    <property type="entry name" value="PKD domain"/>
    <property type="match status" value="2"/>
</dbReference>
<sequence length="753" mass="78584">MLPLLRSWSRIASGVAAVLLTLGVSSAAEAQTCPVTAACTPGSASIANPSIYGMAILNVTVGTTVLANRTAYTAGYHDYSCTQNAALVVGQSYPISVRTTSPAQNVRVWIDYNNDGAFTGNNELVFSSDNATTHSGTFVVPATATLTSRLRMRVAADYANSPLPTSCSTPVYSQDEDYSVTLSANTSPPVAAFTTSATTTCTGCIQFTDASQNVPTAWLWTFGDGTTSTIQNPNHCYTTAGTYAVTLRVTNAAGNNTTATTSITYNTQVPVAASCTPTTINYFGNYGITRFRLGTIDNTSADGSAGYQDFTCTQRAELMVGLSTQMIITTGGTNAHDIRVYLDGNNDGSLTSGEQIYVALNTVSPTTTITLPGTITLNQPLRLRVIADAVGNSTGPCASQASGQAEDYTIIARPNTAPPLVSFTSNYVAGNCINPVQFTDGTQNAPTSWLWNFGDGTTSTAQNPSHQYTAAGTYTVSLTATNSNGSATTTRLNYLTIQLPCFTYCAANGTGGTGPGGVQQPSPFSIQTVLVSNAQPGYNNTTGNSTGGYGNYTTTPIAMGASRTVNITVTTNLAAAHRTSIWVDQNQNGIFDNGELLVNGLTTAGPSSATYTTSFAVTSPTAGLSARMRVIVVANNNQPTACTVNLLNAEVEDYQLVFGPLAAREAQALPSLSVYPTPTPDGRVHLHLPDASATGAYAATVQNLLGATLLTTSLRLGPAADAELDLSRLAPGVYMLQLRNAKGETAVRRVVRE</sequence>
<dbReference type="PANTHER" id="PTHR36842:SF1">
    <property type="entry name" value="PROTEIN TOLB"/>
    <property type="match status" value="1"/>
</dbReference>
<dbReference type="InterPro" id="IPR013783">
    <property type="entry name" value="Ig-like_fold"/>
</dbReference>
<evidence type="ECO:0000256" key="1">
    <source>
        <dbReference type="SAM" id="SignalP"/>
    </source>
</evidence>
<dbReference type="SMART" id="SM00089">
    <property type="entry name" value="PKD"/>
    <property type="match status" value="2"/>
</dbReference>
<dbReference type="CDD" id="cd00146">
    <property type="entry name" value="PKD"/>
    <property type="match status" value="2"/>
</dbReference>
<accession>A0ABT9A703</accession>
<dbReference type="InterPro" id="IPR022409">
    <property type="entry name" value="PKD/Chitinase_dom"/>
</dbReference>
<dbReference type="PROSITE" id="PS50093">
    <property type="entry name" value="PKD"/>
    <property type="match status" value="2"/>
</dbReference>
<feature type="domain" description="PKD" evidence="2">
    <location>
        <begin position="188"/>
        <end position="264"/>
    </location>
</feature>
<proteinExistence type="predicted"/>
<organism evidence="3 4">
    <name type="scientific">Hymenobacter mellowenesis</name>
    <dbReference type="NCBI Taxonomy" id="3063995"/>
    <lineage>
        <taxon>Bacteria</taxon>
        <taxon>Pseudomonadati</taxon>
        <taxon>Bacteroidota</taxon>
        <taxon>Cytophagia</taxon>
        <taxon>Cytophagales</taxon>
        <taxon>Hymenobacteraceae</taxon>
        <taxon>Hymenobacter</taxon>
    </lineage>
</organism>
<dbReference type="PANTHER" id="PTHR36842">
    <property type="entry name" value="PROTEIN TOLB HOMOLOG"/>
    <property type="match status" value="1"/>
</dbReference>
<dbReference type="RefSeq" id="WP_305010315.1">
    <property type="nucleotide sequence ID" value="NZ_JAUQSX010000002.1"/>
</dbReference>